<gene>
    <name evidence="2" type="ORF">UFOVP1007_46</name>
    <name evidence="3" type="ORF">UFOVP1159_46</name>
    <name evidence="1" type="ORF">UFOVP927_17</name>
</gene>
<proteinExistence type="predicted"/>
<dbReference type="EMBL" id="LR797108">
    <property type="protein sequence ID" value="CAB4187572.1"/>
    <property type="molecule type" value="Genomic_DNA"/>
</dbReference>
<protein>
    <submittedName>
        <fullName evidence="1">Uncharacterized protein</fullName>
    </submittedName>
</protein>
<reference evidence="1" key="1">
    <citation type="submission" date="2020-05" db="EMBL/GenBank/DDBJ databases">
        <authorList>
            <person name="Chiriac C."/>
            <person name="Salcher M."/>
            <person name="Ghai R."/>
            <person name="Kavagutti S V."/>
        </authorList>
    </citation>
    <scope>NUCLEOTIDE SEQUENCE</scope>
</reference>
<accession>A0A6J5PIA2</accession>
<evidence type="ECO:0000313" key="2">
    <source>
        <dbReference type="EMBL" id="CAB4178272.1"/>
    </source>
</evidence>
<organism evidence="1">
    <name type="scientific">uncultured Caudovirales phage</name>
    <dbReference type="NCBI Taxonomy" id="2100421"/>
    <lineage>
        <taxon>Viruses</taxon>
        <taxon>Duplodnaviria</taxon>
        <taxon>Heunggongvirae</taxon>
        <taxon>Uroviricota</taxon>
        <taxon>Caudoviricetes</taxon>
        <taxon>Peduoviridae</taxon>
        <taxon>Maltschvirus</taxon>
        <taxon>Maltschvirus maltsch</taxon>
    </lineage>
</organism>
<name>A0A6J5PIA2_9CAUD</name>
<evidence type="ECO:0000313" key="1">
    <source>
        <dbReference type="EMBL" id="CAB4171630.1"/>
    </source>
</evidence>
<dbReference type="EMBL" id="LR796868">
    <property type="protein sequence ID" value="CAB4171630.1"/>
    <property type="molecule type" value="Genomic_DNA"/>
</dbReference>
<evidence type="ECO:0000313" key="3">
    <source>
        <dbReference type="EMBL" id="CAB4187572.1"/>
    </source>
</evidence>
<sequence length="67" mass="7223">MKTGPKPDNGVGMARLSGRPWVSPDVNVIISSWRSNYGVPAGRSITAALRFASSHPDFKLPTEGKKQ</sequence>
<dbReference type="EMBL" id="LR796958">
    <property type="protein sequence ID" value="CAB4178272.1"/>
    <property type="molecule type" value="Genomic_DNA"/>
</dbReference>